<feature type="transmembrane region" description="Helical" evidence="7">
    <location>
        <begin position="177"/>
        <end position="197"/>
    </location>
</feature>
<dbReference type="Proteomes" id="UP000028681">
    <property type="component" value="Chromosome"/>
</dbReference>
<dbReference type="GO" id="GO:0005886">
    <property type="term" value="C:plasma membrane"/>
    <property type="evidence" value="ECO:0007669"/>
    <property type="project" value="UniProtKB-SubCell"/>
</dbReference>
<feature type="transmembrane region" description="Helical" evidence="7">
    <location>
        <begin position="257"/>
        <end position="274"/>
    </location>
</feature>
<feature type="transmembrane region" description="Helical" evidence="7">
    <location>
        <begin position="96"/>
        <end position="121"/>
    </location>
</feature>
<evidence type="ECO:0000256" key="4">
    <source>
        <dbReference type="ARBA" id="ARBA00022692"/>
    </source>
</evidence>
<dbReference type="Pfam" id="PF03916">
    <property type="entry name" value="NrfD"/>
    <property type="match status" value="1"/>
</dbReference>
<accession>A0A076LG29</accession>
<gene>
    <name evidence="8" type="primary">nrfD</name>
    <name evidence="8" type="ORF">ETEE_1010</name>
</gene>
<comment type="similarity">
    <text evidence="2">Belongs to the NrfD family.</text>
</comment>
<dbReference type="AlphaFoldDB" id="A0A076LG29"/>
<feature type="transmembrane region" description="Helical" evidence="7">
    <location>
        <begin position="54"/>
        <end position="76"/>
    </location>
</feature>
<dbReference type="InterPro" id="IPR052049">
    <property type="entry name" value="Electron_transfer_protein"/>
</dbReference>
<feature type="transmembrane region" description="Helical" evidence="7">
    <location>
        <begin position="218"/>
        <end position="237"/>
    </location>
</feature>
<keyword evidence="6 7" id="KW-0472">Membrane</keyword>
<feature type="transmembrane region" description="Helical" evidence="7">
    <location>
        <begin position="286"/>
        <end position="307"/>
    </location>
</feature>
<evidence type="ECO:0000313" key="8">
    <source>
        <dbReference type="EMBL" id="AIJ07475.1"/>
    </source>
</evidence>
<evidence type="ECO:0000256" key="5">
    <source>
        <dbReference type="ARBA" id="ARBA00022989"/>
    </source>
</evidence>
<name>A0A076LG29_9GAMM</name>
<keyword evidence="5 7" id="KW-1133">Transmembrane helix</keyword>
<dbReference type="GO" id="GO:0016829">
    <property type="term" value="F:lyase activity"/>
    <property type="evidence" value="ECO:0007669"/>
    <property type="project" value="UniProtKB-KW"/>
</dbReference>
<evidence type="ECO:0000256" key="7">
    <source>
        <dbReference type="SAM" id="Phobius"/>
    </source>
</evidence>
<dbReference type="Gene3D" id="1.20.1630.10">
    <property type="entry name" value="Formate dehydrogenase/DMSO reductase domain"/>
    <property type="match status" value="1"/>
</dbReference>
<proteinExistence type="inferred from homology"/>
<organism evidence="8 9">
    <name type="scientific">Edwardsiella anguillarum ET080813</name>
    <dbReference type="NCBI Taxonomy" id="667120"/>
    <lineage>
        <taxon>Bacteria</taxon>
        <taxon>Pseudomonadati</taxon>
        <taxon>Pseudomonadota</taxon>
        <taxon>Gammaproteobacteria</taxon>
        <taxon>Enterobacterales</taxon>
        <taxon>Hafniaceae</taxon>
        <taxon>Edwardsiella</taxon>
    </lineage>
</organism>
<protein>
    <submittedName>
        <fullName evidence="8">Cytochrome c-type heme lyase subunit nrfD, nitrite reductase complex assembly</fullName>
    </submittedName>
</protein>
<dbReference type="EMBL" id="CP006664">
    <property type="protein sequence ID" value="AIJ07475.1"/>
    <property type="molecule type" value="Genomic_DNA"/>
</dbReference>
<sequence>MTSPFHFPSLVWDWPIAIDLFLVSVSAGLVALAVMARGWRGERAEASAVMRATLWLAPLTVMLGLLMLALHLARPWMFWKVSLHYNLSSVLSVRVLLFQLYLPLLLLWLALWFTPSLIGLLQRRQPSALRLAAPLMRLQGLRRPLSIILLILALLLGIYNGLLLSALKSYPMLNSPLLPALFLCAALSCGVAVALLASLWLHGDDVAQEQARLRRIEAPLGGVLLALLLLFVLGLAQGDAAKQRALATLLDGGFWSWWLWLGVVGIGIILPLLLRLVTRGSLRLRILLGSGITLCGLLLLHLFILYAGQLTVV</sequence>
<dbReference type="GeneID" id="33938692"/>
<keyword evidence="4 7" id="KW-0812">Transmembrane</keyword>
<keyword evidence="3" id="KW-1003">Cell membrane</keyword>
<dbReference type="HOGENOM" id="CLU_045348_1_2_6"/>
<evidence type="ECO:0000313" key="9">
    <source>
        <dbReference type="Proteomes" id="UP000028681"/>
    </source>
</evidence>
<dbReference type="PANTHER" id="PTHR34856">
    <property type="entry name" value="PROTEIN NRFD"/>
    <property type="match status" value="1"/>
</dbReference>
<evidence type="ECO:0000256" key="6">
    <source>
        <dbReference type="ARBA" id="ARBA00023136"/>
    </source>
</evidence>
<feature type="transmembrane region" description="Helical" evidence="7">
    <location>
        <begin position="12"/>
        <end position="34"/>
    </location>
</feature>
<evidence type="ECO:0000256" key="1">
    <source>
        <dbReference type="ARBA" id="ARBA00004651"/>
    </source>
</evidence>
<comment type="subcellular location">
    <subcellularLocation>
        <location evidence="1">Cell membrane</location>
        <topology evidence="1">Multi-pass membrane protein</topology>
    </subcellularLocation>
</comment>
<feature type="transmembrane region" description="Helical" evidence="7">
    <location>
        <begin position="145"/>
        <end position="165"/>
    </location>
</feature>
<reference evidence="8 9" key="1">
    <citation type="journal article" date="2012" name="PLoS ONE">
        <title>Edwardsiella comparative phylogenomics reveal the new intra/inter-species taxonomic relationships, virulence evolution and niche adaptation mechanisms.</title>
        <authorList>
            <person name="Yang M."/>
            <person name="Lv Y."/>
            <person name="Xiao J."/>
            <person name="Wu H."/>
            <person name="Zheng H."/>
            <person name="Liu Q."/>
            <person name="Zhang Y."/>
            <person name="Wang Q."/>
        </authorList>
    </citation>
    <scope>NUCLEOTIDE SEQUENCE [LARGE SCALE GENOMIC DNA]</scope>
    <source>
        <strain evidence="9">080813</strain>
    </source>
</reference>
<keyword evidence="8" id="KW-0456">Lyase</keyword>
<dbReference type="KEGG" id="ete:ETEE_1010"/>
<evidence type="ECO:0000256" key="2">
    <source>
        <dbReference type="ARBA" id="ARBA00008929"/>
    </source>
</evidence>
<evidence type="ECO:0000256" key="3">
    <source>
        <dbReference type="ARBA" id="ARBA00022475"/>
    </source>
</evidence>
<dbReference type="RefSeq" id="WP_034165377.1">
    <property type="nucleotide sequence ID" value="NZ_CP006664.1"/>
</dbReference>
<dbReference type="InterPro" id="IPR005614">
    <property type="entry name" value="NrfD-like"/>
</dbReference>
<dbReference type="PANTHER" id="PTHR34856:SF2">
    <property type="entry name" value="PROTEIN NRFD"/>
    <property type="match status" value="1"/>
</dbReference>